<accession>G0EFX3</accession>
<gene>
    <name evidence="3" type="ordered locus">Pyrfu_1212</name>
</gene>
<keyword evidence="2" id="KW-1133">Transmembrane helix</keyword>
<protein>
    <submittedName>
        <fullName evidence="3">Uncharacterized protein</fullName>
    </submittedName>
</protein>
<dbReference type="AlphaFoldDB" id="G0EFX3"/>
<keyword evidence="4" id="KW-1185">Reference proteome</keyword>
<evidence type="ECO:0000256" key="2">
    <source>
        <dbReference type="SAM" id="Phobius"/>
    </source>
</evidence>
<keyword evidence="2" id="KW-0472">Membrane</keyword>
<dbReference type="GeneID" id="11138395"/>
<evidence type="ECO:0000256" key="1">
    <source>
        <dbReference type="SAM" id="MobiDB-lite"/>
    </source>
</evidence>
<dbReference type="HOGENOM" id="CLU_1113911_0_0_2"/>
<name>G0EFX3_PYRF1</name>
<dbReference type="OrthoDB" id="379707at2157"/>
<dbReference type="STRING" id="694429.Pyrfu_1212"/>
<dbReference type="Proteomes" id="UP000001037">
    <property type="component" value="Chromosome"/>
</dbReference>
<evidence type="ECO:0000313" key="4">
    <source>
        <dbReference type="Proteomes" id="UP000001037"/>
    </source>
</evidence>
<proteinExistence type="predicted"/>
<dbReference type="EMBL" id="CP002838">
    <property type="protein sequence ID" value="AEM39074.1"/>
    <property type="molecule type" value="Genomic_DNA"/>
</dbReference>
<dbReference type="InParanoid" id="G0EFX3"/>
<feature type="compositionally biased region" description="Low complexity" evidence="1">
    <location>
        <begin position="75"/>
        <end position="84"/>
    </location>
</feature>
<reference evidence="3 4" key="1">
    <citation type="journal article" date="2011" name="Stand. Genomic Sci.">
        <title>Complete genome sequence of the hyperthermophilic chemolithoautotroph Pyrolobus fumarii type strain (1A).</title>
        <authorList>
            <person name="Anderson I."/>
            <person name="Goker M."/>
            <person name="Nolan M."/>
            <person name="Lucas S."/>
            <person name="Hammon N."/>
            <person name="Deshpande S."/>
            <person name="Cheng J.F."/>
            <person name="Tapia R."/>
            <person name="Han C."/>
            <person name="Goodwin L."/>
            <person name="Pitluck S."/>
            <person name="Huntemann M."/>
            <person name="Liolios K."/>
            <person name="Ivanova N."/>
            <person name="Pagani I."/>
            <person name="Mavromatis K."/>
            <person name="Ovchinikova G."/>
            <person name="Pati A."/>
            <person name="Chen A."/>
            <person name="Palaniappan K."/>
            <person name="Land M."/>
            <person name="Hauser L."/>
            <person name="Brambilla E.M."/>
            <person name="Huber H."/>
            <person name="Yasawong M."/>
            <person name="Rohde M."/>
            <person name="Spring S."/>
            <person name="Abt B."/>
            <person name="Sikorski J."/>
            <person name="Wirth R."/>
            <person name="Detter J.C."/>
            <person name="Woyke T."/>
            <person name="Bristow J."/>
            <person name="Eisen J.A."/>
            <person name="Markowitz V."/>
            <person name="Hugenholtz P."/>
            <person name="Kyrpides N.C."/>
            <person name="Klenk H.P."/>
            <person name="Lapidus A."/>
        </authorList>
    </citation>
    <scope>NUCLEOTIDE SEQUENCE [LARGE SCALE GENOMIC DNA]</scope>
    <source>
        <strain evidence="4">DSM 11204 / 1A</strain>
    </source>
</reference>
<feature type="transmembrane region" description="Helical" evidence="2">
    <location>
        <begin position="6"/>
        <end position="24"/>
    </location>
</feature>
<dbReference type="RefSeq" id="WP_014026751.1">
    <property type="nucleotide sequence ID" value="NC_015931.1"/>
</dbReference>
<feature type="region of interest" description="Disordered" evidence="1">
    <location>
        <begin position="33"/>
        <end position="88"/>
    </location>
</feature>
<feature type="compositionally biased region" description="Low complexity" evidence="1">
    <location>
        <begin position="51"/>
        <end position="65"/>
    </location>
</feature>
<sequence length="249" mass="26961">MSRTGLALLVGIIIGIGLMLGYTYRWGQPTPTTITTTTESSMTPHGPGPQGPQTGATSETTTPMGRHGGPGGPMRGTAGPGRAPSDMGMEVPSTCLDVGNGQPPGHNIMWLFNNHDVFRYKLLEFPENKTLVWIITAPSHDALEVLVSHIEQMECIVEHGGQPRPHDPLFRVDAAITSKYVDTKIVWLNDTAVKIIKVAKNDCAFEVIKLHAQVVKGFFETGRLEAMKIHEVPPEALQLCAPYLNTTSG</sequence>
<dbReference type="KEGG" id="pfm:Pyrfu_1212"/>
<keyword evidence="2" id="KW-0812">Transmembrane</keyword>
<organism evidence="3 4">
    <name type="scientific">Pyrolobus fumarii (strain DSM 11204 / 1A)</name>
    <dbReference type="NCBI Taxonomy" id="694429"/>
    <lineage>
        <taxon>Archaea</taxon>
        <taxon>Thermoproteota</taxon>
        <taxon>Thermoprotei</taxon>
        <taxon>Desulfurococcales</taxon>
        <taxon>Pyrodictiaceae</taxon>
        <taxon>Pyrolobus</taxon>
    </lineage>
</organism>
<evidence type="ECO:0000313" key="3">
    <source>
        <dbReference type="EMBL" id="AEM39074.1"/>
    </source>
</evidence>